<protein>
    <submittedName>
        <fullName evidence="1">Uncharacterized protein</fullName>
    </submittedName>
</protein>
<reference evidence="2" key="1">
    <citation type="journal article" date="2019" name="Int. J. Syst. Evol. Microbiol.">
        <title>The Global Catalogue of Microorganisms (GCM) 10K type strain sequencing project: providing services to taxonomists for standard genome sequencing and annotation.</title>
        <authorList>
            <consortium name="The Broad Institute Genomics Platform"/>
            <consortium name="The Broad Institute Genome Sequencing Center for Infectious Disease"/>
            <person name="Wu L."/>
            <person name="Ma J."/>
        </authorList>
    </citation>
    <scope>NUCLEOTIDE SEQUENCE [LARGE SCALE GENOMIC DNA]</scope>
    <source>
        <strain evidence="2">JCM 12140</strain>
    </source>
</reference>
<keyword evidence="2" id="KW-1185">Reference proteome</keyword>
<name>A0ABP4K0H8_9MICO</name>
<evidence type="ECO:0000313" key="2">
    <source>
        <dbReference type="Proteomes" id="UP001501742"/>
    </source>
</evidence>
<dbReference type="Proteomes" id="UP001501742">
    <property type="component" value="Unassembled WGS sequence"/>
</dbReference>
<accession>A0ABP4K0H8</accession>
<dbReference type="EMBL" id="BAAAJX010000002">
    <property type="protein sequence ID" value="GAA1492251.1"/>
    <property type="molecule type" value="Genomic_DNA"/>
</dbReference>
<gene>
    <name evidence="1" type="ORF">GCM10009627_05970</name>
</gene>
<organism evidence="1 2">
    <name type="scientific">Curtobacterium herbarum</name>
    <dbReference type="NCBI Taxonomy" id="150122"/>
    <lineage>
        <taxon>Bacteria</taxon>
        <taxon>Bacillati</taxon>
        <taxon>Actinomycetota</taxon>
        <taxon>Actinomycetes</taxon>
        <taxon>Micrococcales</taxon>
        <taxon>Microbacteriaceae</taxon>
        <taxon>Curtobacterium</taxon>
    </lineage>
</organism>
<dbReference type="RefSeq" id="WP_204608671.1">
    <property type="nucleotide sequence ID" value="NZ_BAAAJX010000002.1"/>
</dbReference>
<comment type="caution">
    <text evidence="1">The sequence shown here is derived from an EMBL/GenBank/DDBJ whole genome shotgun (WGS) entry which is preliminary data.</text>
</comment>
<evidence type="ECO:0000313" key="1">
    <source>
        <dbReference type="EMBL" id="GAA1492251.1"/>
    </source>
</evidence>
<sequence length="50" mass="5554">MQKSDVPTWVAHVLTPPEVIAAYVDRRVNDPALLSGVQSEPTYADFLRAE</sequence>
<proteinExistence type="predicted"/>